<accession>A0ABU9K0T8</accession>
<sequence>MEGFSDFQNDFNNLKEQLSIITKPLIITEGKTDWKHFKGILNRFKENNEYKELDVEFFEVNDKSSLSDDKLNKMLNELSKVNTGKKIIGIFDSDAQNGKRYSTDRYTHLGNNVYAMSIPTPGYRENQTNGISIEFLYKNEDLLKMDSNGRRIFLSNEFNKDGRLKENLVIGVRNSETVKSYLDENNAKIVDSDVINIEGNSVALSKNAFAEYILNGTAPFDNVDIEGFREVFERVKEIIFNG</sequence>
<keyword evidence="2" id="KW-1185">Reference proteome</keyword>
<evidence type="ECO:0000313" key="2">
    <source>
        <dbReference type="Proteomes" id="UP001459714"/>
    </source>
</evidence>
<name>A0ABU9K0T8_9BACI</name>
<proteinExistence type="predicted"/>
<dbReference type="EMBL" id="JBBYAK010000001">
    <property type="protein sequence ID" value="MEL3958738.1"/>
    <property type="molecule type" value="Genomic_DNA"/>
</dbReference>
<evidence type="ECO:0000313" key="1">
    <source>
        <dbReference type="EMBL" id="MEL3958738.1"/>
    </source>
</evidence>
<gene>
    <name evidence="1" type="ORF">NST17_16385</name>
</gene>
<comment type="caution">
    <text evidence="1">The sequence shown here is derived from an EMBL/GenBank/DDBJ whole genome shotgun (WGS) entry which is preliminary data.</text>
</comment>
<protein>
    <recommendedName>
        <fullName evidence="3">DUF4435 domain-containing protein</fullName>
    </recommendedName>
</protein>
<evidence type="ECO:0008006" key="3">
    <source>
        <dbReference type="Google" id="ProtNLM"/>
    </source>
</evidence>
<dbReference type="Proteomes" id="UP001459714">
    <property type="component" value="Unassembled WGS sequence"/>
</dbReference>
<organism evidence="1 2">
    <name type="scientific">Caldifermentibacillus hisashii</name>
    <dbReference type="NCBI Taxonomy" id="996558"/>
    <lineage>
        <taxon>Bacteria</taxon>
        <taxon>Bacillati</taxon>
        <taxon>Bacillota</taxon>
        <taxon>Bacilli</taxon>
        <taxon>Bacillales</taxon>
        <taxon>Bacillaceae</taxon>
        <taxon>Caldifermentibacillus</taxon>
    </lineage>
</organism>
<dbReference type="RefSeq" id="WP_342020637.1">
    <property type="nucleotide sequence ID" value="NZ_JBBYAK010000001.1"/>
</dbReference>
<reference evidence="1 2" key="1">
    <citation type="submission" date="2024-03" db="EMBL/GenBank/DDBJ databases">
        <title>Bacilli Hybrid Assemblies.</title>
        <authorList>
            <person name="Kovac J."/>
        </authorList>
    </citation>
    <scope>NUCLEOTIDE SEQUENCE [LARGE SCALE GENOMIC DNA]</scope>
    <source>
        <strain evidence="1 2">FSL M8-0022</strain>
    </source>
</reference>